<evidence type="ECO:0000256" key="1">
    <source>
        <dbReference type="SAM" id="Phobius"/>
    </source>
</evidence>
<keyword evidence="1" id="KW-1133">Transmembrane helix</keyword>
<feature type="transmembrane region" description="Helical" evidence="1">
    <location>
        <begin position="61"/>
        <end position="84"/>
    </location>
</feature>
<proteinExistence type="predicted"/>
<keyword evidence="3" id="KW-1185">Reference proteome</keyword>
<comment type="caution">
    <text evidence="2">The sequence shown here is derived from an EMBL/GenBank/DDBJ whole genome shotgun (WGS) entry which is preliminary data.</text>
</comment>
<evidence type="ECO:0000313" key="2">
    <source>
        <dbReference type="EMBL" id="RAJ74010.1"/>
    </source>
</evidence>
<feature type="transmembrane region" description="Helical" evidence="1">
    <location>
        <begin position="148"/>
        <end position="170"/>
    </location>
</feature>
<accession>A0A327VMA7</accession>
<feature type="transmembrane region" description="Helical" evidence="1">
    <location>
        <begin position="177"/>
        <end position="195"/>
    </location>
</feature>
<sequence>MKQIILAEWLKLKYYRTFWVILILSVIIPIAGNYTVAEIFSSKDLKQAQFLLGGPFSFPDVWQTVACVSSFVSGLYGILLIVIVTNEYNFRTNRQNIIDGWERKDFVFAKLFWVMKLAVLSLVVVAIVGALLGMAYGSKSFTFEGFNFVFYYFLQVVVQLIIALLIAVFVSRPGLSIVIYFAYNMMIEQTLVTILKRSVGAIGGLLPLQAGDELLPFPGTKMLAQSMPGGTTTYDTYVYLIAMVVYITLGIWLVFRKVTRTDL</sequence>
<reference evidence="2 3" key="1">
    <citation type="submission" date="2018-06" db="EMBL/GenBank/DDBJ databases">
        <title>Genomic Encyclopedia of Archaeal and Bacterial Type Strains, Phase II (KMG-II): from individual species to whole genera.</title>
        <authorList>
            <person name="Goeker M."/>
        </authorList>
    </citation>
    <scope>NUCLEOTIDE SEQUENCE [LARGE SCALE GENOMIC DNA]</scope>
    <source>
        <strain evidence="2 3">DSM 29821</strain>
    </source>
</reference>
<feature type="transmembrane region" description="Helical" evidence="1">
    <location>
        <begin position="111"/>
        <end position="136"/>
    </location>
</feature>
<dbReference type="EMBL" id="QLMA01000011">
    <property type="protein sequence ID" value="RAJ74010.1"/>
    <property type="molecule type" value="Genomic_DNA"/>
</dbReference>
<gene>
    <name evidence="2" type="ORF">CLV59_111129</name>
</gene>
<organism evidence="2 3">
    <name type="scientific">Chitinophaga dinghuensis</name>
    <dbReference type="NCBI Taxonomy" id="1539050"/>
    <lineage>
        <taxon>Bacteria</taxon>
        <taxon>Pseudomonadati</taxon>
        <taxon>Bacteroidota</taxon>
        <taxon>Chitinophagia</taxon>
        <taxon>Chitinophagales</taxon>
        <taxon>Chitinophagaceae</taxon>
        <taxon>Chitinophaga</taxon>
    </lineage>
</organism>
<keyword evidence="1" id="KW-0812">Transmembrane</keyword>
<protein>
    <submittedName>
        <fullName evidence="2">ABC-2 family transporter</fullName>
    </submittedName>
</protein>
<dbReference type="Pfam" id="PF12730">
    <property type="entry name" value="ABC2_membrane_4"/>
    <property type="match status" value="1"/>
</dbReference>
<dbReference type="RefSeq" id="WP_170137940.1">
    <property type="nucleotide sequence ID" value="NZ_QLMA01000011.1"/>
</dbReference>
<feature type="transmembrane region" description="Helical" evidence="1">
    <location>
        <begin position="236"/>
        <end position="255"/>
    </location>
</feature>
<name>A0A327VMA7_9BACT</name>
<evidence type="ECO:0000313" key="3">
    <source>
        <dbReference type="Proteomes" id="UP000249819"/>
    </source>
</evidence>
<dbReference type="AlphaFoldDB" id="A0A327VMA7"/>
<dbReference type="PRINTS" id="PR00173">
    <property type="entry name" value="EDTRNSPORT"/>
</dbReference>
<keyword evidence="1" id="KW-0472">Membrane</keyword>
<dbReference type="Proteomes" id="UP000249819">
    <property type="component" value="Unassembled WGS sequence"/>
</dbReference>
<feature type="transmembrane region" description="Helical" evidence="1">
    <location>
        <begin position="20"/>
        <end position="41"/>
    </location>
</feature>